<dbReference type="OrthoDB" id="492977at2759"/>
<feature type="region of interest" description="Disordered" evidence="1">
    <location>
        <begin position="815"/>
        <end position="834"/>
    </location>
</feature>
<evidence type="ECO:0000313" key="5">
    <source>
        <dbReference type="EMBL" id="CAL4799234.1"/>
    </source>
</evidence>
<dbReference type="InterPro" id="IPR036691">
    <property type="entry name" value="Endo/exonu/phosph_ase_sf"/>
</dbReference>
<feature type="transmembrane region" description="Helical" evidence="2">
    <location>
        <begin position="35"/>
        <end position="66"/>
    </location>
</feature>
<proteinExistence type="predicted"/>
<feature type="compositionally biased region" description="Low complexity" evidence="1">
    <location>
        <begin position="141"/>
        <end position="150"/>
    </location>
</feature>
<sequence length="3970" mass="447146">MVGCDTMKGWKGRSCMEQDLSMTSSLTFEGLSARLLGVLVLVARVAAILDIFFLVINLLTVVNWLATSLVKSDSFVQSVLEKDFATQKYLTPEGAQESSEGKAQLVFTQEWLDLIEQTSPFEETQEWDAYKWEEWDEDASWASSRSSSRSATRHRQDGYPNAQSSQQKPIKKGKGKGKVKGKKGKAPNQGGQSDQVSPFQQGDGFAPWTTMDTSRFTPSTTLPTSPFATQMPMSTASDKQEWVEHLKKAYPDPTSMPEDTKLFLEKAEQESGRMGIKNLHQATKYLGKVKKHLGEVTEQRRSHRALWMAHLSNGIKLWEKQLEEFRRHQAMLTEQAGKASAEISATSRIIHQLSSTAAGEAAPPLPQTHTEPEDATEDQADREEEVLRKQLQGVLQSCASSLGLDMTPQKPIEIKEDEEAEEGDKRSKRPRSLEPLHDLTVLNRVALCDVQSEHLNFMEEKDSTSFMQLCPPAPMTCKQSPYNDGEAGLMNAFHQGHTQQVPVDDMPTGNAETPDSDSSSADDPVDEVTESQQDIPPFRQEVILYHLRDQPIRTFLNWDGYEEMMTEIAHHYAVERDRLIEAYEVVSPLPDVDANIVPIVVHLLDGFPPYHMSKLVLLDLEIHGNRVEDHFQAGPEVTRSVIVVPTRVSRQGLLRAAYVDRYCSSENGRCLAFINTRRWPDYDLATRVISHADHARVVVPPSDGFACPTADLIQLRQDGMTDDEIVDLIHNDDVISGHSPSLLGEDEIHALATPNLMDVDHLFAMQTSHQIHFDKPSRLPKPQDAMRVSEQVPFELTALPEHGEHDVLQLMQQRSTAPEPNDVQTSSDSSDSLPEDWFMDLQRLVDRQRVQCQAAAEAEFLFSVYTWFLDHGGHTLCRNPKIAVLGGDPSEWKEDLIYPWKSYVRPDDAVLIDLVTPFTQRLGIEEHIAHVILTQRPDASSSILLSMDFPGVNEPSVISRVAVVAPKLCTPTDLMRVVPLLASFSLNEIVWDYPALTSDSQIFRTKHGLGIQVTIKPEDVTISEETQDHHSLLQSKACPLESSAPPALTDDTPSLAKPCASLTDEFLQAVAAASNAQDEPPPPLDPLSIDAQPQAFQRLWTSFNEHLESDIAQLHEMVRIESWFLNHANLHRCHSSRITLLNSDFIRWREQLAATWSDKVGNMNDLQFAVVDPLPEDCATGILAQLIITENESPDQRSAVVSIYDSDDEAERNPYTLAIVLRQRINLLRMIETLHLQTDCPPVNIRNLCSFWFGSIPISTHEVNVQAGSAFRLIVSRGIFLDVPQLLVMENHELRQVLQRAIHSEIYDRPPDPAFVARGEIPAQASGSVPAPEFPIDARPPWIPILERHFQTGSSRQSFDEPPTMEVITWYINHETDYHCGHPRTARITNESFMWRTDCIFVWRDRLIRGSPADLIALPQLMPSSRSDTLSPHVIVTQGLPSDSYAVLISVQGVDGLRLPRQQFAHLFPGRVAGRDILRLAVPEAHAHRPTVIQLNGQTYFPDDTLIIQTGTSLLILISSLDLDIYTDQIADGFSLMQTTVNRSSKPIVCKPAEFAIPDDRPLAVISDRVQRPARPYHDGAIEWSLDLGHTAQVAGEHNVWDDEYTFSVATWFVHHTRRPVCHQPRIVRLSGNPITWIDDLRAIWQDSMDHRIPFAIFVVKPQPPQFRVHRFACHIILEQAPQANKVAVLLTALLEGHTGDGIIQGAYSFDRRFNAATLIRTMDLVHFCTGRQCTLFLNRQPVAAVDWNEASSGNSIYIRVTPPARDDDDLAIDQEVHQHFEDLALMQSSVHSLNPDAPVFQPSRPHIATQPEHLQDLFACWENHAFAWEEESRALHILTWFVAPGIGVMRCQYSKRVTLFEDFLQWERKIKEKWIPMLDPTLPTSFLVVQPTPPHLEPSISAHVIIVQHEVPTWSSPLITIYDSAVNFGFPFRVVQTVSERVNLNDLLSSIDYTRDCQTVGTTCNLWIDHVHIPAGTYVRLNTAHCLVLHVNRIVLPANWRPPIEPVPIGEEGLGLLQVKARVLRSASPPTVDGHQVNSEASDYVQLNLHPAIRAFEWMDSHLFLPSYMVPDGVNLLPASREWVDLPIWNIGCRCDSMVIYFDGAFLPQDQNAGFAVAAFIQSGCTWYQAGMISGRLAASDSYTPESFAGLIASKFALDLLKQVFLGQVELCSLVFGYDSLTVGQQMTGAWNSFRTPLVTSVMRSLHRLLQGRFGVTPSPWHIHSHRGEPGNELVDALAFAAANDGGTHDITPFVCTVLESSFVHAMEWTWMLFEPSYRHLWVDHCIRIPKHPETKPDCTVFPEEAQAPVVTDIGTEQASYCLKMSSCNVLTLKGAESKQLGLDGVARQDSVLEQFHELQVNILALQETRLRKLYRANDPRYVLVKSAASSSGCYGILIGLSKKIPHGWQFDPLTNQQRPVFFQEAHVAIIAAEPRILIVRLRTPVLRCVLIAVHALHTGHAEADVQDWVSGCQVPLSNFSKGLAALGCTRMGTGSGAFVSEDIDVSTIKEDHRAVIVQIEGQCCEHQCPSRRRASRLTDEHVQCISPMAFHNVQRPGFTVDVHTHSKLLQEQLLRQFGSRPTISQPKPRKEGMSSATWQLAVQHIVSQQDVLIAQALMQFRQLGRQVVKALRCDDVAFFQTLAREAGAFVQPRQAKDLWRTIRRSFPKFQQRRMNAPPEQMEALEDEWHPYFRQLEAGSQVEVASLIDACHDFQMASGSLQELCHIHEIPSLQLLEDTFRGTQGGKSTGFDPIASGLFHSFPVETARLFFDLILKIYMWQAEPLAYKGGVMAVIPKRLGASQVHHFRGIMLLPSVAKRIHALLRSSTVRLVERIKPQGQIGGFKNQQVGFASQALRTFCRVAHHHGLSTGVLFVDLANAFHRLVRELVCGSGSNCDAQAVLDLIEKDQGTNAGLRAWLAVPGLLERLGASPILVQLMREVHTNTWHTLAGVPGITRTRRGTRPGSPLADVVFHVLMMDIVIEINTWIEAQQPYQHVLNQIDARIDSLVWSDDLAIPWCTQQATELVPAMQVLMSVVDRTFKRRGFDLNMDRGKTGAVLTFQGAGAPELRKAYLLSEPSGFWCTLDKGETKWLHVSATYRHLGTQFASKLDFTEEVKFRIGQAASAFSAMRRQVFCNRHLPVHTRLQLFQALVCTRLYFGLGAWMTPTMSQLHQMRKVLAHYLYCILCAGKKPPEKRPTDGQIFTDAKFLEPRIRLAQDRLLFAHKIFQHGPAFAQHLLHIEFQTLPSSWISGLFADLAWLKSTLPDSIPEEWTTSLTDAIDFWQKGAPGWQATIRRAGRQHLLQESMMQDVFYWHRRFFRELDKHEAAFEPPYFGRVLGEGSFPCQCGRHFDTAQGLSTHRRKVHGIFSYEHDLLAGATCPVCLVHFWTTQRLQQHLSYISRKTGRNACYQVLRKSGFTTVYENVSVPQRLRGANRIEAVRSAGPFTYFVPALETQMHAWNREIAHLEKQLSDIQKPPNEHEAEIALRQGLTAATQQWFQLFCEASFDLTTVGPLQDFWFDYLIQWPVEFDDWYSDGLLTWGQQDLPDVVADFVDGEAEKFADEAFYVISRDMPRSQWRDRIAFLSRCVSQAQADLTQDVAHRPVRKPEQMCNNRHTRGDPDAIHTHYQSQMEWHDEVRKMKWTGVPSEVATPAIQNLFTRPVFLIVHLFSGRRRESDVHWYLAQMAQVRGLDVAVLSMDTAVSAHYGDLTANSVSWQRLEYLYGNGLVAATICGSPCETFSAARHVPPPDDLPAEVRSKWPRPLRSFAQLFGLPGLRPKELRQCRQGTAFMLQAVMACIWHLTRGGLFLSEHPAPPSDVSKASIWTSAIIQLLLQHPDIHLRVFNQWQWGAPVKKPTGLMSLRLPRLAASMYACVDAEALLPKDVAIGKDRDGHFKTAVCKEYPKRFSQGLAKAVIDQLCTEWRHGTGQFSLLSIHDLPTTTWLQDALLECTTIFSNSTHLPDYQGR</sequence>
<dbReference type="InterPro" id="IPR012337">
    <property type="entry name" value="RNaseH-like_sf"/>
</dbReference>
<dbReference type="GO" id="GO:0003676">
    <property type="term" value="F:nucleic acid binding"/>
    <property type="evidence" value="ECO:0007669"/>
    <property type="project" value="InterPro"/>
</dbReference>
<reference evidence="3" key="1">
    <citation type="submission" date="2022-10" db="EMBL/GenBank/DDBJ databases">
        <authorList>
            <person name="Chen Y."/>
            <person name="Dougan E. K."/>
            <person name="Chan C."/>
            <person name="Rhodes N."/>
            <person name="Thang M."/>
        </authorList>
    </citation>
    <scope>NUCLEOTIDE SEQUENCE</scope>
</reference>
<feature type="region of interest" description="Disordered" evidence="1">
    <location>
        <begin position="141"/>
        <end position="208"/>
    </location>
</feature>
<comment type="caution">
    <text evidence="3">The sequence shown here is derived from an EMBL/GenBank/DDBJ whole genome shotgun (WGS) entry which is preliminary data.</text>
</comment>
<keyword evidence="2" id="KW-0812">Transmembrane</keyword>
<reference evidence="4" key="2">
    <citation type="submission" date="2024-04" db="EMBL/GenBank/DDBJ databases">
        <authorList>
            <person name="Chen Y."/>
            <person name="Shah S."/>
            <person name="Dougan E. K."/>
            <person name="Thang M."/>
            <person name="Chan C."/>
        </authorList>
    </citation>
    <scope>NUCLEOTIDE SEQUENCE [LARGE SCALE GENOMIC DNA]</scope>
</reference>
<dbReference type="InterPro" id="IPR036397">
    <property type="entry name" value="RNaseH_sf"/>
</dbReference>
<keyword evidence="2" id="KW-1133">Transmembrane helix</keyword>
<gene>
    <name evidence="3" type="ORF">C1SCF055_LOCUS37037</name>
</gene>
<dbReference type="Gene3D" id="3.30.420.10">
    <property type="entry name" value="Ribonuclease H-like superfamily/Ribonuclease H"/>
    <property type="match status" value="1"/>
</dbReference>
<dbReference type="EMBL" id="CAMXCT030005279">
    <property type="protein sequence ID" value="CAL4799234.1"/>
    <property type="molecule type" value="Genomic_DNA"/>
</dbReference>
<feature type="region of interest" description="Disordered" evidence="1">
    <location>
        <begin position="500"/>
        <end position="532"/>
    </location>
</feature>
<evidence type="ECO:0000313" key="6">
    <source>
        <dbReference type="Proteomes" id="UP001152797"/>
    </source>
</evidence>
<accession>A0A9P1GIU4</accession>
<keyword evidence="2" id="KW-0472">Membrane</keyword>
<name>A0A9P1GIU4_9DINO</name>
<evidence type="ECO:0000256" key="1">
    <source>
        <dbReference type="SAM" id="MobiDB-lite"/>
    </source>
</evidence>
<organism evidence="3">
    <name type="scientific">Cladocopium goreaui</name>
    <dbReference type="NCBI Taxonomy" id="2562237"/>
    <lineage>
        <taxon>Eukaryota</taxon>
        <taxon>Sar</taxon>
        <taxon>Alveolata</taxon>
        <taxon>Dinophyceae</taxon>
        <taxon>Suessiales</taxon>
        <taxon>Symbiodiniaceae</taxon>
        <taxon>Cladocopium</taxon>
    </lineage>
</organism>
<feature type="compositionally biased region" description="Basic residues" evidence="1">
    <location>
        <begin position="169"/>
        <end position="185"/>
    </location>
</feature>
<protein>
    <submittedName>
        <fullName evidence="5">C2H2-type domain-containing protein</fullName>
    </submittedName>
</protein>
<feature type="region of interest" description="Disordered" evidence="1">
    <location>
        <begin position="354"/>
        <end position="383"/>
    </location>
</feature>
<dbReference type="EMBL" id="CAMXCT010005279">
    <property type="protein sequence ID" value="CAI4011922.1"/>
    <property type="molecule type" value="Genomic_DNA"/>
</dbReference>
<dbReference type="Gene3D" id="3.60.10.10">
    <property type="entry name" value="Endonuclease/exonuclease/phosphatase"/>
    <property type="match status" value="1"/>
</dbReference>
<evidence type="ECO:0000313" key="4">
    <source>
        <dbReference type="EMBL" id="CAL1165297.1"/>
    </source>
</evidence>
<feature type="compositionally biased region" description="Acidic residues" evidence="1">
    <location>
        <begin position="373"/>
        <end position="383"/>
    </location>
</feature>
<dbReference type="SUPFAM" id="SSF53098">
    <property type="entry name" value="Ribonuclease H-like"/>
    <property type="match status" value="1"/>
</dbReference>
<dbReference type="EMBL" id="CAMXCT020005279">
    <property type="protein sequence ID" value="CAL1165297.1"/>
    <property type="molecule type" value="Genomic_DNA"/>
</dbReference>
<feature type="region of interest" description="Disordered" evidence="1">
    <location>
        <begin position="399"/>
        <end position="432"/>
    </location>
</feature>
<feature type="compositionally biased region" description="Polar residues" evidence="1">
    <location>
        <begin position="815"/>
        <end position="832"/>
    </location>
</feature>
<keyword evidence="6" id="KW-1185">Reference proteome</keyword>
<evidence type="ECO:0000256" key="2">
    <source>
        <dbReference type="SAM" id="Phobius"/>
    </source>
</evidence>
<feature type="compositionally biased region" description="Polar residues" evidence="1">
    <location>
        <begin position="189"/>
        <end position="200"/>
    </location>
</feature>
<dbReference type="Proteomes" id="UP001152797">
    <property type="component" value="Unassembled WGS sequence"/>
</dbReference>
<evidence type="ECO:0000313" key="3">
    <source>
        <dbReference type="EMBL" id="CAI4011922.1"/>
    </source>
</evidence>